<name>A0A948TC18_9BACT</name>
<feature type="active site" evidence="5">
    <location>
        <position position="355"/>
    </location>
</feature>
<dbReference type="InterPro" id="IPR004134">
    <property type="entry name" value="Peptidase_C1B"/>
</dbReference>
<dbReference type="GO" id="GO:0070005">
    <property type="term" value="F:cysteine-type aminopeptidase activity"/>
    <property type="evidence" value="ECO:0007669"/>
    <property type="project" value="InterPro"/>
</dbReference>
<dbReference type="PIRSF" id="PIRSF005700">
    <property type="entry name" value="PepC"/>
    <property type="match status" value="1"/>
</dbReference>
<evidence type="ECO:0000256" key="1">
    <source>
        <dbReference type="ARBA" id="ARBA00022670"/>
    </source>
</evidence>
<dbReference type="GO" id="GO:0005737">
    <property type="term" value="C:cytoplasm"/>
    <property type="evidence" value="ECO:0007669"/>
    <property type="project" value="TreeGrafter"/>
</dbReference>
<dbReference type="PANTHER" id="PTHR10363">
    <property type="entry name" value="BLEOMYCIN HYDROLASE"/>
    <property type="match status" value="1"/>
</dbReference>
<accession>A0A948TC18</accession>
<evidence type="ECO:0000256" key="6">
    <source>
        <dbReference type="SAM" id="SignalP"/>
    </source>
</evidence>
<evidence type="ECO:0000256" key="2">
    <source>
        <dbReference type="ARBA" id="ARBA00022801"/>
    </source>
</evidence>
<feature type="active site" evidence="5">
    <location>
        <position position="54"/>
    </location>
</feature>
<dbReference type="Pfam" id="PF03051">
    <property type="entry name" value="Peptidase_C1_2"/>
    <property type="match status" value="2"/>
</dbReference>
<dbReference type="InterPro" id="IPR000668">
    <property type="entry name" value="Peptidase_C1A_C"/>
</dbReference>
<dbReference type="SUPFAM" id="SSF54001">
    <property type="entry name" value="Cysteine proteinases"/>
    <property type="match status" value="1"/>
</dbReference>
<comment type="similarity">
    <text evidence="4">Belongs to the peptidase C1 family.</text>
</comment>
<evidence type="ECO:0000313" key="9">
    <source>
        <dbReference type="Proteomes" id="UP000783796"/>
    </source>
</evidence>
<reference evidence="8" key="1">
    <citation type="journal article" date="2021" name="PeerJ">
        <title>Extensive microbial diversity within the chicken gut microbiome revealed by metagenomics and culture.</title>
        <authorList>
            <person name="Gilroy R."/>
            <person name="Ravi A."/>
            <person name="Getino M."/>
            <person name="Pursley I."/>
            <person name="Horton D.L."/>
            <person name="Alikhan N.F."/>
            <person name="Baker D."/>
            <person name="Gharbi K."/>
            <person name="Hall N."/>
            <person name="Watson M."/>
            <person name="Adriaenssens E.M."/>
            <person name="Foster-Nyarko E."/>
            <person name="Jarju S."/>
            <person name="Secka A."/>
            <person name="Antonio M."/>
            <person name="Oren A."/>
            <person name="Chaudhuri R.R."/>
            <person name="La Ragione R."/>
            <person name="Hildebrand F."/>
            <person name="Pallen M.J."/>
        </authorList>
    </citation>
    <scope>NUCLEOTIDE SEQUENCE</scope>
    <source>
        <strain evidence="8">G4-2901</strain>
    </source>
</reference>
<dbReference type="GO" id="GO:0009636">
    <property type="term" value="P:response to toxic substance"/>
    <property type="evidence" value="ECO:0007669"/>
    <property type="project" value="TreeGrafter"/>
</dbReference>
<feature type="active site" evidence="5">
    <location>
        <position position="334"/>
    </location>
</feature>
<organism evidence="8 9">
    <name type="scientific">Candidatus Phocaeicola faecigallinarum</name>
    <dbReference type="NCBI Taxonomy" id="2838732"/>
    <lineage>
        <taxon>Bacteria</taxon>
        <taxon>Pseudomonadati</taxon>
        <taxon>Bacteroidota</taxon>
        <taxon>Bacteroidia</taxon>
        <taxon>Bacteroidales</taxon>
        <taxon>Bacteroidaceae</taxon>
        <taxon>Phocaeicola</taxon>
    </lineage>
</organism>
<keyword evidence="4" id="KW-0031">Aminopeptidase</keyword>
<evidence type="ECO:0000256" key="4">
    <source>
        <dbReference type="PIRNR" id="PIRNR005700"/>
    </source>
</evidence>
<keyword evidence="6" id="KW-0732">Signal</keyword>
<evidence type="ECO:0000256" key="5">
    <source>
        <dbReference type="PIRSR" id="PIRSR005700-1"/>
    </source>
</evidence>
<dbReference type="Pfam" id="PF00112">
    <property type="entry name" value="Peptidase_C1"/>
    <property type="match status" value="1"/>
</dbReference>
<dbReference type="EMBL" id="JAHLFW010000068">
    <property type="protein sequence ID" value="MBU3838206.1"/>
    <property type="molecule type" value="Genomic_DNA"/>
</dbReference>
<evidence type="ECO:0000313" key="8">
    <source>
        <dbReference type="EMBL" id="MBU3838206.1"/>
    </source>
</evidence>
<feature type="domain" description="Peptidase C1A papain C-terminal" evidence="7">
    <location>
        <begin position="39"/>
        <end position="83"/>
    </location>
</feature>
<evidence type="ECO:0000259" key="7">
    <source>
        <dbReference type="Pfam" id="PF00112"/>
    </source>
</evidence>
<feature type="chain" id="PRO_5037306059" description="Aminopeptidase" evidence="6">
    <location>
        <begin position="20"/>
        <end position="399"/>
    </location>
</feature>
<feature type="signal peptide" evidence="6">
    <location>
        <begin position="1"/>
        <end position="19"/>
    </location>
</feature>
<dbReference type="InterPro" id="IPR038765">
    <property type="entry name" value="Papain-like_cys_pep_sf"/>
</dbReference>
<dbReference type="Proteomes" id="UP000783796">
    <property type="component" value="Unassembled WGS sequence"/>
</dbReference>
<gene>
    <name evidence="8" type="ORF">H9777_07835</name>
</gene>
<dbReference type="PANTHER" id="PTHR10363:SF2">
    <property type="entry name" value="BLEOMYCIN HYDROLASE"/>
    <property type="match status" value="1"/>
</dbReference>
<dbReference type="GO" id="GO:0006508">
    <property type="term" value="P:proteolysis"/>
    <property type="evidence" value="ECO:0007669"/>
    <property type="project" value="UniProtKB-KW"/>
</dbReference>
<evidence type="ECO:0000256" key="3">
    <source>
        <dbReference type="ARBA" id="ARBA00022807"/>
    </source>
</evidence>
<keyword evidence="1 4" id="KW-0645">Protease</keyword>
<dbReference type="AlphaFoldDB" id="A0A948TC18"/>
<sequence length="399" mass="44989">MNKFITLAALGLCFSSINAQEAKEDKKAEEGFVFTTIKENPITSIKNQNRSSTCWSFSSVAFFESELLRQGKGEFDLSEMFIVHHTMEERAVNYVRYHGDASFSPGGSFEDIVACYRQHGLVPQDAMPGIMYGDSLPVHNELDAVAGAYVQAIGKGKFSKLTPVWKDGLRSIYDTYLGECPKEFTYNGKTYTPRTFADEVLKLNMDDYISLTSYTHHPFYTQFNVEVQDNWRNALSYNLPIEELMEVMDNAVRKGYTFAWGSDVSEQGFTRDGIAVFPDASKGAELTGSDMAHWLGLSAADKRKELTSKPLPEVNVTQEMRQKAFDNWETTDDHGMLIYGLAKDQNGKEYFMVKNSWGEAGKYKGIWYASKAFVAYKTMNILVHKDAIPSKIAKKLGLK</sequence>
<protein>
    <recommendedName>
        <fullName evidence="4">Aminopeptidase</fullName>
    </recommendedName>
</protein>
<keyword evidence="3 4" id="KW-0788">Thiol protease</keyword>
<dbReference type="GO" id="GO:0043418">
    <property type="term" value="P:homocysteine catabolic process"/>
    <property type="evidence" value="ECO:0007669"/>
    <property type="project" value="TreeGrafter"/>
</dbReference>
<proteinExistence type="inferred from homology"/>
<dbReference type="Gene3D" id="3.90.70.10">
    <property type="entry name" value="Cysteine proteinases"/>
    <property type="match status" value="1"/>
</dbReference>
<keyword evidence="2 4" id="KW-0378">Hydrolase</keyword>
<reference evidence="8" key="2">
    <citation type="submission" date="2021-04" db="EMBL/GenBank/DDBJ databases">
        <authorList>
            <person name="Gilroy R."/>
        </authorList>
    </citation>
    <scope>NUCLEOTIDE SEQUENCE</scope>
    <source>
        <strain evidence="8">G4-2901</strain>
    </source>
</reference>
<comment type="caution">
    <text evidence="8">The sequence shown here is derived from an EMBL/GenBank/DDBJ whole genome shotgun (WGS) entry which is preliminary data.</text>
</comment>